<proteinExistence type="predicted"/>
<dbReference type="Proteomes" id="UP000281553">
    <property type="component" value="Unassembled WGS sequence"/>
</dbReference>
<reference evidence="2 3" key="1">
    <citation type="submission" date="2018-11" db="EMBL/GenBank/DDBJ databases">
        <authorList>
            <consortium name="Pathogen Informatics"/>
        </authorList>
    </citation>
    <scope>NUCLEOTIDE SEQUENCE [LARGE SCALE GENOMIC DNA]</scope>
</reference>
<evidence type="ECO:0000313" key="3">
    <source>
        <dbReference type="Proteomes" id="UP000281553"/>
    </source>
</evidence>
<accession>A0A3P7M7C5</accession>
<dbReference type="AlphaFoldDB" id="A0A3P7M7C5"/>
<feature type="transmembrane region" description="Helical" evidence="1">
    <location>
        <begin position="21"/>
        <end position="44"/>
    </location>
</feature>
<sequence length="89" mass="10301">MAFVEETRNRGHTFAKAHHHCCNFTGGFFLILGLCFIIAGGVLVSQNQAAFYQGFNDSQSKPNYGWDNDWDNDDFWDDDNWRNHNQKVV</sequence>
<dbReference type="OrthoDB" id="10572714at2759"/>
<evidence type="ECO:0000256" key="1">
    <source>
        <dbReference type="SAM" id="Phobius"/>
    </source>
</evidence>
<keyword evidence="1" id="KW-0812">Transmembrane</keyword>
<dbReference type="EMBL" id="UYRU01070071">
    <property type="protein sequence ID" value="VDN19273.1"/>
    <property type="molecule type" value="Genomic_DNA"/>
</dbReference>
<gene>
    <name evidence="2" type="ORF">DILT_LOCUS13385</name>
</gene>
<organism evidence="2 3">
    <name type="scientific">Dibothriocephalus latus</name>
    <name type="common">Fish tapeworm</name>
    <name type="synonym">Diphyllobothrium latum</name>
    <dbReference type="NCBI Taxonomy" id="60516"/>
    <lineage>
        <taxon>Eukaryota</taxon>
        <taxon>Metazoa</taxon>
        <taxon>Spiralia</taxon>
        <taxon>Lophotrochozoa</taxon>
        <taxon>Platyhelminthes</taxon>
        <taxon>Cestoda</taxon>
        <taxon>Eucestoda</taxon>
        <taxon>Diphyllobothriidea</taxon>
        <taxon>Diphyllobothriidae</taxon>
        <taxon>Dibothriocephalus</taxon>
    </lineage>
</organism>
<name>A0A3P7M7C5_DIBLA</name>
<evidence type="ECO:0000313" key="2">
    <source>
        <dbReference type="EMBL" id="VDN19273.1"/>
    </source>
</evidence>
<keyword evidence="3" id="KW-1185">Reference proteome</keyword>
<keyword evidence="1" id="KW-0472">Membrane</keyword>
<keyword evidence="1" id="KW-1133">Transmembrane helix</keyword>
<protein>
    <submittedName>
        <fullName evidence="2">Uncharacterized protein</fullName>
    </submittedName>
</protein>